<reference evidence="3" key="1">
    <citation type="journal article" date="2019" name="Int. J. Syst. Evol. Microbiol.">
        <title>The Global Catalogue of Microorganisms (GCM) 10K type strain sequencing project: providing services to taxonomists for standard genome sequencing and annotation.</title>
        <authorList>
            <consortium name="The Broad Institute Genomics Platform"/>
            <consortium name="The Broad Institute Genome Sequencing Center for Infectious Disease"/>
            <person name="Wu L."/>
            <person name="Ma J."/>
        </authorList>
    </citation>
    <scope>NUCLEOTIDE SEQUENCE [LARGE SCALE GENOMIC DNA]</scope>
    <source>
        <strain evidence="3">DT72</strain>
    </source>
</reference>
<evidence type="ECO:0000313" key="3">
    <source>
        <dbReference type="Proteomes" id="UP001597286"/>
    </source>
</evidence>
<feature type="domain" description="Bacterial Ig-like" evidence="1">
    <location>
        <begin position="374"/>
        <end position="457"/>
    </location>
</feature>
<protein>
    <submittedName>
        <fullName evidence="2">Ig-like domain-containing protein</fullName>
    </submittedName>
</protein>
<comment type="caution">
    <text evidence="2">The sequence shown here is derived from an EMBL/GenBank/DDBJ whole genome shotgun (WGS) entry which is preliminary data.</text>
</comment>
<proteinExistence type="predicted"/>
<organism evidence="2 3">
    <name type="scientific">Rhodococcus gannanensis</name>
    <dbReference type="NCBI Taxonomy" id="1960308"/>
    <lineage>
        <taxon>Bacteria</taxon>
        <taxon>Bacillati</taxon>
        <taxon>Actinomycetota</taxon>
        <taxon>Actinomycetes</taxon>
        <taxon>Mycobacteriales</taxon>
        <taxon>Nocardiaceae</taxon>
        <taxon>Rhodococcus</taxon>
    </lineage>
</organism>
<name>A0ABW4NXX7_9NOCA</name>
<sequence length="675" mass="65867">MSEHTIRRVVGGVSAFAVAAGFAVVAGAGVAGAGPVSVNWNDGDTKFTRTLSESDLGVGDLVTSTTKFERTGVVEYIYEVTDAHPACWTFVSATVDGGARGLDSSGADWAKIKGSITQWPVYNSGGLINPKSRTFAFTYRVGADCARNTPLMTSMSYYNGSLGDGSYPNKGPTATVRTSTSSTTLAGVASATVGQAVTLSASVTGGANGDTVEFYDGATKIGTGTVNNGTATFQWTPTAGGAHALTAKYLGNASTGGSTSAAQNVTVAVPDAATTTTVTGPATVEVGQAVTLTAQVSPTPGGGTVQFKDGATDLGAPAAVGADGKAVLSVPSLGAGAHEITAVYSGIAGFTGSTSAPFTVTASVADQATTTALTAPATADEGQAVTLIARVSPAPAGGTVQFKNGNADLGAPVAVAPNGSASVTETLPVGAHQITAVFSGAPGFVGSVSEARTVTVSPVVVPDKSTTTTLTVPATARTGEPVHLFASVAGSDLAAIGSVGTVEFVVGGQALPPVSVVDGVADLTHTFASAGTVSVQAAFSGGPGFAGSSAPGASVTVSDPDPTDAATTTAVTAPATAVRGNQVTLTATVSPTPAGGTVQFFDGTTRIGLPVAVTGGTATRTYAIPTSGNHEITAVYSGAPGHLGSTSAVATVAVTEPPVDPGTGGTGSVDNIFGS</sequence>
<dbReference type="RefSeq" id="WP_378483450.1">
    <property type="nucleotide sequence ID" value="NZ_JBHUFB010000002.1"/>
</dbReference>
<feature type="domain" description="Bacterial Ig-like" evidence="1">
    <location>
        <begin position="471"/>
        <end position="558"/>
    </location>
</feature>
<gene>
    <name evidence="2" type="ORF">ACFSJG_01595</name>
</gene>
<accession>A0ABW4NXX7</accession>
<dbReference type="Gene3D" id="2.60.40.10">
    <property type="entry name" value="Immunoglobulins"/>
    <property type="match status" value="5"/>
</dbReference>
<evidence type="ECO:0000313" key="2">
    <source>
        <dbReference type="EMBL" id="MFD1810894.1"/>
    </source>
</evidence>
<dbReference type="InterPro" id="IPR013783">
    <property type="entry name" value="Ig-like_fold"/>
</dbReference>
<dbReference type="Pfam" id="PF16640">
    <property type="entry name" value="Big_3_5"/>
    <property type="match status" value="5"/>
</dbReference>
<feature type="domain" description="Bacterial Ig-like" evidence="1">
    <location>
        <begin position="279"/>
        <end position="361"/>
    </location>
</feature>
<evidence type="ECO:0000259" key="1">
    <source>
        <dbReference type="Pfam" id="PF16640"/>
    </source>
</evidence>
<dbReference type="InterPro" id="IPR032109">
    <property type="entry name" value="Big_3_5"/>
</dbReference>
<feature type="domain" description="Bacterial Ig-like" evidence="1">
    <location>
        <begin position="188"/>
        <end position="268"/>
    </location>
</feature>
<keyword evidence="3" id="KW-1185">Reference proteome</keyword>
<dbReference type="Proteomes" id="UP001597286">
    <property type="component" value="Unassembled WGS sequence"/>
</dbReference>
<feature type="domain" description="Bacterial Ig-like" evidence="1">
    <location>
        <begin position="572"/>
        <end position="655"/>
    </location>
</feature>
<dbReference type="EMBL" id="JBHUFB010000002">
    <property type="protein sequence ID" value="MFD1810894.1"/>
    <property type="molecule type" value="Genomic_DNA"/>
</dbReference>